<dbReference type="Pfam" id="PF07690">
    <property type="entry name" value="MFS_1"/>
    <property type="match status" value="1"/>
</dbReference>
<evidence type="ECO:0000256" key="2">
    <source>
        <dbReference type="ARBA" id="ARBA00022692"/>
    </source>
</evidence>
<evidence type="ECO:0000313" key="8">
    <source>
        <dbReference type="EMBL" id="GAA98060.1"/>
    </source>
</evidence>
<feature type="transmembrane region" description="Helical" evidence="6">
    <location>
        <begin position="475"/>
        <end position="495"/>
    </location>
</feature>
<comment type="caution">
    <text evidence="8">The sequence shown here is derived from an EMBL/GenBank/DDBJ whole genome shotgun (WGS) entry which is preliminary data.</text>
</comment>
<name>G7E5F0_MIXOS</name>
<dbReference type="InterPro" id="IPR011701">
    <property type="entry name" value="MFS"/>
</dbReference>
<sequence length="537" mass="57180">MSSQRREAATQTSRASPSDGPARTTAKWTAKEAGIVAVTTGVTFINSFYNGAVTVVLPTVQRDLKLTESELQWPVSLYSLTFGCFLILFGRLADVYGRRLLFLIGTAHYTLFSLVVGLSPNGLSFILVSAVLGLGAAANTPAALGILGAYFTPGQKKNTAYAVLGSGQPSGFILGLVGGAILTDTPASWRSVFYLQAGLTALFGITAFFVLPPNPTEEQGASKSIDWLGAALSTSGLAMLVFALTESQVVGWRAPFVSALLPISVVLLFAFVYWERRVERSGGVPLMYLSIWTKPHFAVVCFVVFGIIWSFNVLQYYLNLYLQTYKGYSPIGTALRFAPMVVAGIFYNVLGGVLLARVKGIYLVIAGTVLSTAAAIIFGLIDVNLSYLAMLLVIMLLIPAPDLTYTVASIQISKSTDRSLQSLAGALFMVSSRLATSIGLAVTSTISSAIATKFLRKHPDMTESSPEVLLTGYRAAAWVCVGVASLSLLIGGFGLRNLGVVGDRESVPLLEDAAGIELRSSAASIASRQALDEDRNR</sequence>
<comment type="subcellular location">
    <subcellularLocation>
        <location evidence="1">Membrane</location>
        <topology evidence="1">Multi-pass membrane protein</topology>
    </subcellularLocation>
</comment>
<feature type="domain" description="Major facilitator superfamily (MFS) profile" evidence="7">
    <location>
        <begin position="35"/>
        <end position="499"/>
    </location>
</feature>
<feature type="transmembrane region" description="Helical" evidence="6">
    <location>
        <begin position="387"/>
        <end position="413"/>
    </location>
</feature>
<feature type="transmembrane region" description="Helical" evidence="6">
    <location>
        <begin position="33"/>
        <end position="55"/>
    </location>
</feature>
<evidence type="ECO:0000256" key="6">
    <source>
        <dbReference type="SAM" id="Phobius"/>
    </source>
</evidence>
<gene>
    <name evidence="8" type="primary">Mo04741</name>
    <name evidence="8" type="ORF">E5Q_04741</name>
</gene>
<dbReference type="FunCoup" id="G7E5F0">
    <property type="interactions" value="19"/>
</dbReference>
<feature type="transmembrane region" description="Helical" evidence="6">
    <location>
        <begin position="224"/>
        <end position="244"/>
    </location>
</feature>
<dbReference type="eggNOG" id="KOG0254">
    <property type="taxonomic scope" value="Eukaryota"/>
</dbReference>
<dbReference type="GO" id="GO:0022857">
    <property type="term" value="F:transmembrane transporter activity"/>
    <property type="evidence" value="ECO:0007669"/>
    <property type="project" value="InterPro"/>
</dbReference>
<evidence type="ECO:0000256" key="5">
    <source>
        <dbReference type="SAM" id="MobiDB-lite"/>
    </source>
</evidence>
<dbReference type="OrthoDB" id="440755at2759"/>
<keyword evidence="4 6" id="KW-0472">Membrane</keyword>
<feature type="region of interest" description="Disordered" evidence="5">
    <location>
        <begin position="1"/>
        <end position="24"/>
    </location>
</feature>
<feature type="transmembrane region" description="Helical" evidence="6">
    <location>
        <begin position="256"/>
        <end position="274"/>
    </location>
</feature>
<dbReference type="AlphaFoldDB" id="G7E5F0"/>
<dbReference type="Gene3D" id="1.20.1720.10">
    <property type="entry name" value="Multidrug resistance protein D"/>
    <property type="match status" value="1"/>
</dbReference>
<keyword evidence="3 6" id="KW-1133">Transmembrane helix</keyword>
<dbReference type="GO" id="GO:0016020">
    <property type="term" value="C:membrane"/>
    <property type="evidence" value="ECO:0007669"/>
    <property type="project" value="UniProtKB-SubCell"/>
</dbReference>
<evidence type="ECO:0000256" key="1">
    <source>
        <dbReference type="ARBA" id="ARBA00004141"/>
    </source>
</evidence>
<feature type="transmembrane region" description="Helical" evidence="6">
    <location>
        <begin position="100"/>
        <end position="119"/>
    </location>
</feature>
<reference evidence="8 9" key="2">
    <citation type="journal article" date="2012" name="Open Biol.">
        <title>Characteristics of nucleosomes and linker DNA regions on the genome of the basidiomycete Mixia osmundae revealed by mono- and dinucleosome mapping.</title>
        <authorList>
            <person name="Nishida H."/>
            <person name="Kondo S."/>
            <person name="Matsumoto T."/>
            <person name="Suzuki Y."/>
            <person name="Yoshikawa H."/>
            <person name="Taylor T.D."/>
            <person name="Sugiyama J."/>
        </authorList>
    </citation>
    <scope>NUCLEOTIDE SEQUENCE [LARGE SCALE GENOMIC DNA]</scope>
    <source>
        <strain evidence="9">CBS 9802 / IAM 14324 / JCM 22182 / KY 12970</strain>
    </source>
</reference>
<proteinExistence type="predicted"/>
<dbReference type="EMBL" id="BABT02000150">
    <property type="protein sequence ID" value="GAA98060.1"/>
    <property type="molecule type" value="Genomic_DNA"/>
</dbReference>
<dbReference type="HOGENOM" id="CLU_000960_27_0_1"/>
<dbReference type="Gene3D" id="1.20.1250.20">
    <property type="entry name" value="MFS general substrate transporter like domains"/>
    <property type="match status" value="1"/>
</dbReference>
<dbReference type="PANTHER" id="PTHR42718">
    <property type="entry name" value="MAJOR FACILITATOR SUPERFAMILY MULTIDRUG TRANSPORTER MFSC"/>
    <property type="match status" value="1"/>
</dbReference>
<reference evidence="8 9" key="1">
    <citation type="journal article" date="2011" name="J. Gen. Appl. Microbiol.">
        <title>Draft genome sequencing of the enigmatic basidiomycete Mixia osmundae.</title>
        <authorList>
            <person name="Nishida H."/>
            <person name="Nagatsuka Y."/>
            <person name="Sugiyama J."/>
        </authorList>
    </citation>
    <scope>NUCLEOTIDE SEQUENCE [LARGE SCALE GENOMIC DNA]</scope>
    <source>
        <strain evidence="9">CBS 9802 / IAM 14324 / JCM 22182 / KY 12970</strain>
    </source>
</reference>
<dbReference type="PROSITE" id="PS50850">
    <property type="entry name" value="MFS"/>
    <property type="match status" value="1"/>
</dbReference>
<dbReference type="OMA" id="FASWRYV"/>
<keyword evidence="9" id="KW-1185">Reference proteome</keyword>
<dbReference type="InterPro" id="IPR036259">
    <property type="entry name" value="MFS_trans_sf"/>
</dbReference>
<evidence type="ECO:0000313" key="9">
    <source>
        <dbReference type="Proteomes" id="UP000009131"/>
    </source>
</evidence>
<feature type="transmembrane region" description="Helical" evidence="6">
    <location>
        <begin position="434"/>
        <end position="455"/>
    </location>
</feature>
<dbReference type="InterPro" id="IPR020846">
    <property type="entry name" value="MFS_dom"/>
</dbReference>
<evidence type="ECO:0000256" key="3">
    <source>
        <dbReference type="ARBA" id="ARBA00022989"/>
    </source>
</evidence>
<feature type="transmembrane region" description="Helical" evidence="6">
    <location>
        <begin position="75"/>
        <end position="93"/>
    </location>
</feature>
<feature type="transmembrane region" description="Helical" evidence="6">
    <location>
        <begin position="361"/>
        <end position="381"/>
    </location>
</feature>
<dbReference type="RefSeq" id="XP_014569393.1">
    <property type="nucleotide sequence ID" value="XM_014713907.1"/>
</dbReference>
<feature type="transmembrane region" description="Helical" evidence="6">
    <location>
        <begin position="159"/>
        <end position="181"/>
    </location>
</feature>
<keyword evidence="2 6" id="KW-0812">Transmembrane</keyword>
<dbReference type="PANTHER" id="PTHR42718:SF10">
    <property type="entry name" value="TRANSPORTER, PUTATIVE (AFU_ORTHOLOGUE AFUA_8G06760)-RELATED"/>
    <property type="match status" value="1"/>
</dbReference>
<feature type="transmembrane region" description="Helical" evidence="6">
    <location>
        <begin position="193"/>
        <end position="212"/>
    </location>
</feature>
<dbReference type="STRING" id="764103.G7E5F0"/>
<dbReference type="InParanoid" id="G7E5F0"/>
<organism evidence="8 9">
    <name type="scientific">Mixia osmundae (strain CBS 9802 / IAM 14324 / JCM 22182 / KY 12970)</name>
    <dbReference type="NCBI Taxonomy" id="764103"/>
    <lineage>
        <taxon>Eukaryota</taxon>
        <taxon>Fungi</taxon>
        <taxon>Dikarya</taxon>
        <taxon>Basidiomycota</taxon>
        <taxon>Pucciniomycotina</taxon>
        <taxon>Mixiomycetes</taxon>
        <taxon>Mixiales</taxon>
        <taxon>Mixiaceae</taxon>
        <taxon>Mixia</taxon>
    </lineage>
</organism>
<protein>
    <recommendedName>
        <fullName evidence="7">Major facilitator superfamily (MFS) profile domain-containing protein</fullName>
    </recommendedName>
</protein>
<feature type="transmembrane region" description="Helical" evidence="6">
    <location>
        <begin position="337"/>
        <end position="356"/>
    </location>
</feature>
<evidence type="ECO:0000259" key="7">
    <source>
        <dbReference type="PROSITE" id="PS50850"/>
    </source>
</evidence>
<dbReference type="SUPFAM" id="SSF103473">
    <property type="entry name" value="MFS general substrate transporter"/>
    <property type="match status" value="2"/>
</dbReference>
<feature type="transmembrane region" description="Helical" evidence="6">
    <location>
        <begin position="125"/>
        <end position="147"/>
    </location>
</feature>
<evidence type="ECO:0000256" key="4">
    <source>
        <dbReference type="ARBA" id="ARBA00023136"/>
    </source>
</evidence>
<feature type="transmembrane region" description="Helical" evidence="6">
    <location>
        <begin position="295"/>
        <end position="317"/>
    </location>
</feature>
<dbReference type="Proteomes" id="UP000009131">
    <property type="component" value="Unassembled WGS sequence"/>
</dbReference>
<accession>G7E5F0</accession>